<dbReference type="PANTHER" id="PTHR47076:SF1">
    <property type="entry name" value="NHL DOMAIN PROTEIN"/>
    <property type="match status" value="1"/>
</dbReference>
<dbReference type="OrthoDB" id="1723198at2759"/>
<comment type="caution">
    <text evidence="2">The sequence shown here is derived from an EMBL/GenBank/DDBJ whole genome shotgun (WGS) entry which is preliminary data.</text>
</comment>
<protein>
    <recommendedName>
        <fullName evidence="4">NHL domain-containing protein</fullName>
    </recommendedName>
</protein>
<gene>
    <name evidence="2" type="ORF">ZOSMA_54G00910</name>
</gene>
<evidence type="ECO:0008006" key="4">
    <source>
        <dbReference type="Google" id="ProtNLM"/>
    </source>
</evidence>
<keyword evidence="3" id="KW-1185">Reference proteome</keyword>
<dbReference type="OMA" id="KWWRKEQ"/>
<organism evidence="2 3">
    <name type="scientific">Zostera marina</name>
    <name type="common">Eelgrass</name>
    <dbReference type="NCBI Taxonomy" id="29655"/>
    <lineage>
        <taxon>Eukaryota</taxon>
        <taxon>Viridiplantae</taxon>
        <taxon>Streptophyta</taxon>
        <taxon>Embryophyta</taxon>
        <taxon>Tracheophyta</taxon>
        <taxon>Spermatophyta</taxon>
        <taxon>Magnoliopsida</taxon>
        <taxon>Liliopsida</taxon>
        <taxon>Zosteraceae</taxon>
        <taxon>Zostera</taxon>
    </lineage>
</organism>
<dbReference type="AlphaFoldDB" id="A0A0K9NWM7"/>
<name>A0A0K9NWM7_ZOSMR</name>
<reference evidence="3" key="1">
    <citation type="journal article" date="2016" name="Nature">
        <title>The genome of the seagrass Zostera marina reveals angiosperm adaptation to the sea.</title>
        <authorList>
            <person name="Olsen J.L."/>
            <person name="Rouze P."/>
            <person name="Verhelst B."/>
            <person name="Lin Y.-C."/>
            <person name="Bayer T."/>
            <person name="Collen J."/>
            <person name="Dattolo E."/>
            <person name="De Paoli E."/>
            <person name="Dittami S."/>
            <person name="Maumus F."/>
            <person name="Michel G."/>
            <person name="Kersting A."/>
            <person name="Lauritano C."/>
            <person name="Lohaus R."/>
            <person name="Toepel M."/>
            <person name="Tonon T."/>
            <person name="Vanneste K."/>
            <person name="Amirebrahimi M."/>
            <person name="Brakel J."/>
            <person name="Bostroem C."/>
            <person name="Chovatia M."/>
            <person name="Grimwood J."/>
            <person name="Jenkins J.W."/>
            <person name="Jueterbock A."/>
            <person name="Mraz A."/>
            <person name="Stam W.T."/>
            <person name="Tice H."/>
            <person name="Bornberg-Bauer E."/>
            <person name="Green P.J."/>
            <person name="Pearson G.A."/>
            <person name="Procaccini G."/>
            <person name="Duarte C.M."/>
            <person name="Schmutz J."/>
            <person name="Reusch T.B.H."/>
            <person name="Van de Peer Y."/>
        </authorList>
    </citation>
    <scope>NUCLEOTIDE SEQUENCE [LARGE SCALE GENOMIC DNA]</scope>
    <source>
        <strain evidence="3">cv. Finnish</strain>
    </source>
</reference>
<dbReference type="EMBL" id="LFYR01001529">
    <property type="protein sequence ID" value="KMZ61159.1"/>
    <property type="molecule type" value="Genomic_DNA"/>
</dbReference>
<sequence>MENDHGESDRIMFEKAKIDRNCCFFFPCFRSFGGDSSSSAAAAADSSGKWWKKLMKPVAKIREWSELVAGPRWKTFIRRFNHQGQKSKMQRFNYDPLSYALNFDDGIHEDDDDDPDRSNADLPPSLHRGFSTRFASAPPPTFAVGESPNR</sequence>
<dbReference type="Proteomes" id="UP000036987">
    <property type="component" value="Unassembled WGS sequence"/>
</dbReference>
<accession>A0A0K9NWM7</accession>
<feature type="region of interest" description="Disordered" evidence="1">
    <location>
        <begin position="105"/>
        <end position="150"/>
    </location>
</feature>
<proteinExistence type="predicted"/>
<dbReference type="PANTHER" id="PTHR47076">
    <property type="entry name" value="NHL DOMAIN PROTEIN"/>
    <property type="match status" value="1"/>
</dbReference>
<evidence type="ECO:0000313" key="2">
    <source>
        <dbReference type="EMBL" id="KMZ61159.1"/>
    </source>
</evidence>
<evidence type="ECO:0000256" key="1">
    <source>
        <dbReference type="SAM" id="MobiDB-lite"/>
    </source>
</evidence>
<evidence type="ECO:0000313" key="3">
    <source>
        <dbReference type="Proteomes" id="UP000036987"/>
    </source>
</evidence>